<dbReference type="Proteomes" id="UP000481858">
    <property type="component" value="Unassembled WGS sequence"/>
</dbReference>
<feature type="region of interest" description="Disordered" evidence="1">
    <location>
        <begin position="241"/>
        <end position="299"/>
    </location>
</feature>
<protein>
    <submittedName>
        <fullName evidence="3">Uncharacterized protein</fullName>
    </submittedName>
</protein>
<feature type="chain" id="PRO_5028841206" evidence="2">
    <location>
        <begin position="19"/>
        <end position="452"/>
    </location>
</feature>
<comment type="caution">
    <text evidence="3">The sequence shown here is derived from an EMBL/GenBank/DDBJ whole genome shotgun (WGS) entry which is preliminary data.</text>
</comment>
<dbReference type="AlphaFoldDB" id="A0A7C8MIG6"/>
<feature type="signal peptide" evidence="2">
    <location>
        <begin position="1"/>
        <end position="18"/>
    </location>
</feature>
<gene>
    <name evidence="3" type="ORF">GQX73_g10271</name>
</gene>
<reference evidence="3 4" key="1">
    <citation type="submission" date="2019-12" db="EMBL/GenBank/DDBJ databases">
        <title>Draft genome sequence of the ascomycete Xylaria multiplex DSM 110363.</title>
        <authorList>
            <person name="Buettner E."/>
            <person name="Kellner H."/>
        </authorList>
    </citation>
    <scope>NUCLEOTIDE SEQUENCE [LARGE SCALE GENOMIC DNA]</scope>
    <source>
        <strain evidence="3 4">DSM 110363</strain>
    </source>
</reference>
<proteinExistence type="predicted"/>
<evidence type="ECO:0000313" key="3">
    <source>
        <dbReference type="EMBL" id="KAF2963310.1"/>
    </source>
</evidence>
<organism evidence="3 4">
    <name type="scientific">Xylaria multiplex</name>
    <dbReference type="NCBI Taxonomy" id="323545"/>
    <lineage>
        <taxon>Eukaryota</taxon>
        <taxon>Fungi</taxon>
        <taxon>Dikarya</taxon>
        <taxon>Ascomycota</taxon>
        <taxon>Pezizomycotina</taxon>
        <taxon>Sordariomycetes</taxon>
        <taxon>Xylariomycetidae</taxon>
        <taxon>Xylariales</taxon>
        <taxon>Xylariaceae</taxon>
        <taxon>Xylaria</taxon>
    </lineage>
</organism>
<accession>A0A7C8MIG6</accession>
<feature type="compositionally biased region" description="Polar residues" evidence="1">
    <location>
        <begin position="290"/>
        <end position="299"/>
    </location>
</feature>
<sequence length="452" mass="47396">MFLFRFGIYVILPLPILALRGLPTICTHLSLDAGTVLSTRILNPWAKPCQAELSFTNADTLPITFNFSPVGCVGFQIADFTIPKASPNGDAFVSWECGGQRIPSCVQLTISNGLGMPDVSEHMGTSGCVIDTSQTITELVTHTATNGIITDTLTTVLTVPVTSLVLPTSLPTTLSPFTRSTPLVVGSTTRDVGSGSTIVFTNTTSLGGFPYDHEMTNPNKSNFSIALTAGGTAKMTGGGALTMSMPISPGSDSSNTPPAGPATGSGTLSTPAPSSTASTISTAINTPSTGPSTNPAMEMSNTLAPTWETLSTPLQGSAAKSEIQTSNTQVLTTPPAETGPAYGPLGAAPVLHSVIHYHHRYRLGDKCAVGCVFVGKGLVVRRKALEGRSSQYYLHYPQQLFPAILPHVVASSLDINDFREPSISLRLLYAQGDKTPFHNHDAPTRADLQHAG</sequence>
<feature type="compositionally biased region" description="Low complexity" evidence="1">
    <location>
        <begin position="264"/>
        <end position="289"/>
    </location>
</feature>
<name>A0A7C8MIG6_9PEZI</name>
<keyword evidence="4" id="KW-1185">Reference proteome</keyword>
<dbReference type="OrthoDB" id="4778450at2759"/>
<evidence type="ECO:0000256" key="2">
    <source>
        <dbReference type="SAM" id="SignalP"/>
    </source>
</evidence>
<keyword evidence="2" id="KW-0732">Signal</keyword>
<dbReference type="InParanoid" id="A0A7C8MIG6"/>
<dbReference type="EMBL" id="WUBL01000216">
    <property type="protein sequence ID" value="KAF2963310.1"/>
    <property type="molecule type" value="Genomic_DNA"/>
</dbReference>
<evidence type="ECO:0000256" key="1">
    <source>
        <dbReference type="SAM" id="MobiDB-lite"/>
    </source>
</evidence>
<evidence type="ECO:0000313" key="4">
    <source>
        <dbReference type="Proteomes" id="UP000481858"/>
    </source>
</evidence>